<organism evidence="3 4">
    <name type="scientific">Caenorhabditis remanei</name>
    <name type="common">Caenorhabditis vulgaris</name>
    <dbReference type="NCBI Taxonomy" id="31234"/>
    <lineage>
        <taxon>Eukaryota</taxon>
        <taxon>Metazoa</taxon>
        <taxon>Ecdysozoa</taxon>
        <taxon>Nematoda</taxon>
        <taxon>Chromadorea</taxon>
        <taxon>Rhabditida</taxon>
        <taxon>Rhabditina</taxon>
        <taxon>Rhabditomorpha</taxon>
        <taxon>Rhabditoidea</taxon>
        <taxon>Rhabditidae</taxon>
        <taxon>Peloderinae</taxon>
        <taxon>Caenorhabditis</taxon>
    </lineage>
</organism>
<protein>
    <submittedName>
        <fullName evidence="3">Uncharacterized protein</fullName>
    </submittedName>
</protein>
<evidence type="ECO:0000256" key="1">
    <source>
        <dbReference type="SAM" id="MobiDB-lite"/>
    </source>
</evidence>
<gene>
    <name evidence="3" type="ORF">GCK72_021230</name>
</gene>
<evidence type="ECO:0000256" key="2">
    <source>
        <dbReference type="SAM" id="Phobius"/>
    </source>
</evidence>
<reference evidence="3 4" key="1">
    <citation type="submission" date="2019-12" db="EMBL/GenBank/DDBJ databases">
        <title>Chromosome-level assembly of the Caenorhabditis remanei genome.</title>
        <authorList>
            <person name="Teterina A.A."/>
            <person name="Willis J.H."/>
            <person name="Phillips P.C."/>
        </authorList>
    </citation>
    <scope>NUCLEOTIDE SEQUENCE [LARGE SCALE GENOMIC DNA]</scope>
    <source>
        <strain evidence="3 4">PX506</strain>
        <tissue evidence="3">Whole organism</tissue>
    </source>
</reference>
<dbReference type="KEGG" id="crq:GCK72_021230"/>
<feature type="region of interest" description="Disordered" evidence="1">
    <location>
        <begin position="77"/>
        <end position="96"/>
    </location>
</feature>
<dbReference type="CTD" id="78777171"/>
<dbReference type="Proteomes" id="UP000483820">
    <property type="component" value="Chromosome V"/>
</dbReference>
<dbReference type="AlphaFoldDB" id="A0A6A5GHG2"/>
<keyword evidence="2" id="KW-0812">Transmembrane</keyword>
<feature type="transmembrane region" description="Helical" evidence="2">
    <location>
        <begin position="113"/>
        <end position="135"/>
    </location>
</feature>
<name>A0A6A5GHG2_CAERE</name>
<keyword evidence="2" id="KW-1133">Transmembrane helix</keyword>
<dbReference type="GeneID" id="78777171"/>
<proteinExistence type="predicted"/>
<comment type="caution">
    <text evidence="3">The sequence shown here is derived from an EMBL/GenBank/DDBJ whole genome shotgun (WGS) entry which is preliminary data.</text>
</comment>
<dbReference type="RefSeq" id="XP_053583035.1">
    <property type="nucleotide sequence ID" value="XM_053734122.1"/>
</dbReference>
<keyword evidence="2" id="KW-0472">Membrane</keyword>
<dbReference type="EMBL" id="WUAV01000005">
    <property type="protein sequence ID" value="KAF1754667.1"/>
    <property type="molecule type" value="Genomic_DNA"/>
</dbReference>
<evidence type="ECO:0000313" key="4">
    <source>
        <dbReference type="Proteomes" id="UP000483820"/>
    </source>
</evidence>
<sequence>MFMESSKRMLMKYGRFPRTLNDVLVVYKETDMVPAAAIRCQLEVVEGQITQLKKGIENLEDEISGRGIPWEFYSRLGNNSDDVTPESKTPESESNEEVILNNSSNYGFSRSQLLAAFSLALFLALFVIFDLPSLVF</sequence>
<evidence type="ECO:0000313" key="3">
    <source>
        <dbReference type="EMBL" id="KAF1754667.1"/>
    </source>
</evidence>
<accession>A0A6A5GHG2</accession>